<evidence type="ECO:0000313" key="1">
    <source>
        <dbReference type="EMBL" id="KAK4176790.1"/>
    </source>
</evidence>
<protein>
    <submittedName>
        <fullName evidence="1">Uncharacterized protein</fullName>
    </submittedName>
</protein>
<organism evidence="1 2">
    <name type="scientific">Triangularia setosa</name>
    <dbReference type="NCBI Taxonomy" id="2587417"/>
    <lineage>
        <taxon>Eukaryota</taxon>
        <taxon>Fungi</taxon>
        <taxon>Dikarya</taxon>
        <taxon>Ascomycota</taxon>
        <taxon>Pezizomycotina</taxon>
        <taxon>Sordariomycetes</taxon>
        <taxon>Sordariomycetidae</taxon>
        <taxon>Sordariales</taxon>
        <taxon>Podosporaceae</taxon>
        <taxon>Triangularia</taxon>
    </lineage>
</organism>
<proteinExistence type="predicted"/>
<accession>A0AAN6W7S2</accession>
<dbReference type="AlphaFoldDB" id="A0AAN6W7S2"/>
<keyword evidence="2" id="KW-1185">Reference proteome</keyword>
<gene>
    <name evidence="1" type="ORF">QBC36DRAFT_328508</name>
</gene>
<comment type="caution">
    <text evidence="1">The sequence shown here is derived from an EMBL/GenBank/DDBJ whole genome shotgun (WGS) entry which is preliminary data.</text>
</comment>
<reference evidence="1" key="2">
    <citation type="submission" date="2023-05" db="EMBL/GenBank/DDBJ databases">
        <authorList>
            <consortium name="Lawrence Berkeley National Laboratory"/>
            <person name="Steindorff A."/>
            <person name="Hensen N."/>
            <person name="Bonometti L."/>
            <person name="Westerberg I."/>
            <person name="Brannstrom I.O."/>
            <person name="Guillou S."/>
            <person name="Cros-Aarteil S."/>
            <person name="Calhoun S."/>
            <person name="Haridas S."/>
            <person name="Kuo A."/>
            <person name="Mondo S."/>
            <person name="Pangilinan J."/>
            <person name="Riley R."/>
            <person name="Labutti K."/>
            <person name="Andreopoulos B."/>
            <person name="Lipzen A."/>
            <person name="Chen C."/>
            <person name="Yanf M."/>
            <person name="Daum C."/>
            <person name="Ng V."/>
            <person name="Clum A."/>
            <person name="Ohm R."/>
            <person name="Martin F."/>
            <person name="Silar P."/>
            <person name="Natvig D."/>
            <person name="Lalanne C."/>
            <person name="Gautier V."/>
            <person name="Ament-Velasquez S.L."/>
            <person name="Kruys A."/>
            <person name="Hutchinson M.I."/>
            <person name="Powell A.J."/>
            <person name="Barry K."/>
            <person name="Miller A.N."/>
            <person name="Grigoriev I.V."/>
            <person name="Debuchy R."/>
            <person name="Gladieux P."/>
            <person name="Thoren M.H."/>
            <person name="Johannesson H."/>
        </authorList>
    </citation>
    <scope>NUCLEOTIDE SEQUENCE</scope>
    <source>
        <strain evidence="1">CBS 892.96</strain>
    </source>
</reference>
<dbReference type="EMBL" id="MU866185">
    <property type="protein sequence ID" value="KAK4176790.1"/>
    <property type="molecule type" value="Genomic_DNA"/>
</dbReference>
<sequence>MSMLRDTNDATPPRLVVHQPYNQALLQTNIEAHDVALMSAGSIRDYNPEIDILYMTTSLCFYYFGRHESTRVWASTAQHMALPLSEAGMWGEIPAYTREPGRLPSLKTILIVFPASSGTFSCFQKMPQSEEQLQCTALRRLTPEELEGITANHN</sequence>
<evidence type="ECO:0000313" key="2">
    <source>
        <dbReference type="Proteomes" id="UP001302321"/>
    </source>
</evidence>
<reference evidence="1" key="1">
    <citation type="journal article" date="2023" name="Mol. Phylogenet. Evol.">
        <title>Genome-scale phylogeny and comparative genomics of the fungal order Sordariales.</title>
        <authorList>
            <person name="Hensen N."/>
            <person name="Bonometti L."/>
            <person name="Westerberg I."/>
            <person name="Brannstrom I.O."/>
            <person name="Guillou S."/>
            <person name="Cros-Aarteil S."/>
            <person name="Calhoun S."/>
            <person name="Haridas S."/>
            <person name="Kuo A."/>
            <person name="Mondo S."/>
            <person name="Pangilinan J."/>
            <person name="Riley R."/>
            <person name="LaButti K."/>
            <person name="Andreopoulos B."/>
            <person name="Lipzen A."/>
            <person name="Chen C."/>
            <person name="Yan M."/>
            <person name="Daum C."/>
            <person name="Ng V."/>
            <person name="Clum A."/>
            <person name="Steindorff A."/>
            <person name="Ohm R.A."/>
            <person name="Martin F."/>
            <person name="Silar P."/>
            <person name="Natvig D.O."/>
            <person name="Lalanne C."/>
            <person name="Gautier V."/>
            <person name="Ament-Velasquez S.L."/>
            <person name="Kruys A."/>
            <person name="Hutchinson M.I."/>
            <person name="Powell A.J."/>
            <person name="Barry K."/>
            <person name="Miller A.N."/>
            <person name="Grigoriev I.V."/>
            <person name="Debuchy R."/>
            <person name="Gladieux P."/>
            <person name="Hiltunen Thoren M."/>
            <person name="Johannesson H."/>
        </authorList>
    </citation>
    <scope>NUCLEOTIDE SEQUENCE</scope>
    <source>
        <strain evidence="1">CBS 892.96</strain>
    </source>
</reference>
<name>A0AAN6W7S2_9PEZI</name>
<dbReference type="Proteomes" id="UP001302321">
    <property type="component" value="Unassembled WGS sequence"/>
</dbReference>